<evidence type="ECO:0000313" key="2">
    <source>
        <dbReference type="Proteomes" id="UP001148662"/>
    </source>
</evidence>
<protein>
    <submittedName>
        <fullName evidence="1">Uncharacterized protein</fullName>
    </submittedName>
</protein>
<proteinExistence type="predicted"/>
<keyword evidence="2" id="KW-1185">Reference proteome</keyword>
<dbReference type="EMBL" id="JANHOG010001186">
    <property type="protein sequence ID" value="KAJ3541808.1"/>
    <property type="molecule type" value="Genomic_DNA"/>
</dbReference>
<accession>A0ACC1SKP6</accession>
<gene>
    <name evidence="1" type="ORF">NM688_g6038</name>
</gene>
<reference evidence="1" key="1">
    <citation type="submission" date="2022-07" db="EMBL/GenBank/DDBJ databases">
        <title>Genome Sequence of Phlebia brevispora.</title>
        <authorList>
            <person name="Buettner E."/>
        </authorList>
    </citation>
    <scope>NUCLEOTIDE SEQUENCE</scope>
    <source>
        <strain evidence="1">MPL23</strain>
    </source>
</reference>
<name>A0ACC1SKP6_9APHY</name>
<comment type="caution">
    <text evidence="1">The sequence shown here is derived from an EMBL/GenBank/DDBJ whole genome shotgun (WGS) entry which is preliminary data.</text>
</comment>
<dbReference type="Proteomes" id="UP001148662">
    <property type="component" value="Unassembled WGS sequence"/>
</dbReference>
<evidence type="ECO:0000313" key="1">
    <source>
        <dbReference type="EMBL" id="KAJ3541808.1"/>
    </source>
</evidence>
<organism evidence="1 2">
    <name type="scientific">Phlebia brevispora</name>
    <dbReference type="NCBI Taxonomy" id="194682"/>
    <lineage>
        <taxon>Eukaryota</taxon>
        <taxon>Fungi</taxon>
        <taxon>Dikarya</taxon>
        <taxon>Basidiomycota</taxon>
        <taxon>Agaricomycotina</taxon>
        <taxon>Agaricomycetes</taxon>
        <taxon>Polyporales</taxon>
        <taxon>Meruliaceae</taxon>
        <taxon>Phlebia</taxon>
    </lineage>
</organism>
<sequence>MSSNTNQSVKNNPNQLNAGKVNLPGFRELFSEFVVQGEQNDEPRSTTPNTNAVPTSASSSASHAQHGSSLGQDASTSYSNITVTQHSHAGTTPPAPGQQPHAGGSVLPSEEKKHICATCGKGFSRASSLMTHYNSHTGEKPFVCPFPGCGSRFSVKSNMLRHYRTHPGTE</sequence>